<protein>
    <submittedName>
        <fullName evidence="1">Uncharacterized protein</fullName>
    </submittedName>
</protein>
<organism evidence="1 2">
    <name type="scientific">Elysia crispata</name>
    <name type="common">lettuce slug</name>
    <dbReference type="NCBI Taxonomy" id="231223"/>
    <lineage>
        <taxon>Eukaryota</taxon>
        <taxon>Metazoa</taxon>
        <taxon>Spiralia</taxon>
        <taxon>Lophotrochozoa</taxon>
        <taxon>Mollusca</taxon>
        <taxon>Gastropoda</taxon>
        <taxon>Heterobranchia</taxon>
        <taxon>Euthyneura</taxon>
        <taxon>Panpulmonata</taxon>
        <taxon>Sacoglossa</taxon>
        <taxon>Placobranchoidea</taxon>
        <taxon>Plakobranchidae</taxon>
        <taxon>Elysia</taxon>
    </lineage>
</organism>
<comment type="caution">
    <text evidence="1">The sequence shown here is derived from an EMBL/GenBank/DDBJ whole genome shotgun (WGS) entry which is preliminary data.</text>
</comment>
<evidence type="ECO:0000313" key="1">
    <source>
        <dbReference type="EMBL" id="KAK3738156.1"/>
    </source>
</evidence>
<gene>
    <name evidence="1" type="ORF">RRG08_063015</name>
</gene>
<accession>A0AAE0Y9S4</accession>
<evidence type="ECO:0000313" key="2">
    <source>
        <dbReference type="Proteomes" id="UP001283361"/>
    </source>
</evidence>
<keyword evidence="2" id="KW-1185">Reference proteome</keyword>
<name>A0AAE0Y9S4_9GAST</name>
<dbReference type="Proteomes" id="UP001283361">
    <property type="component" value="Unassembled WGS sequence"/>
</dbReference>
<dbReference type="AlphaFoldDB" id="A0AAE0Y9S4"/>
<sequence length="152" mass="16507">MVLCGLWGQFASAIPQQSNFTVKPNLLYKDVPSTPSTWCCAGCGDSSLAPFLNNRTLLSNQTSSKKTCPEYMVLCGLWGQFASAIPQQSNFTVKPNLLYKDVPSTWCCAGCGDSSLAPFLNNRTLLSNQTSSKKTSRVHRVHGVVRAVGTVR</sequence>
<proteinExistence type="predicted"/>
<dbReference type="EMBL" id="JAWDGP010006601">
    <property type="protein sequence ID" value="KAK3738156.1"/>
    <property type="molecule type" value="Genomic_DNA"/>
</dbReference>
<reference evidence="1" key="1">
    <citation type="journal article" date="2023" name="G3 (Bethesda)">
        <title>A reference genome for the long-term kleptoplast-retaining sea slug Elysia crispata morphotype clarki.</title>
        <authorList>
            <person name="Eastman K.E."/>
            <person name="Pendleton A.L."/>
            <person name="Shaikh M.A."/>
            <person name="Suttiyut T."/>
            <person name="Ogas R."/>
            <person name="Tomko P."/>
            <person name="Gavelis G."/>
            <person name="Widhalm J.R."/>
            <person name="Wisecaver J.H."/>
        </authorList>
    </citation>
    <scope>NUCLEOTIDE SEQUENCE</scope>
    <source>
        <strain evidence="1">ECLA1</strain>
    </source>
</reference>